<evidence type="ECO:0000256" key="1">
    <source>
        <dbReference type="SAM" id="MobiDB-lite"/>
    </source>
</evidence>
<proteinExistence type="predicted"/>
<feature type="region of interest" description="Disordered" evidence="1">
    <location>
        <begin position="21"/>
        <end position="51"/>
    </location>
</feature>
<keyword evidence="3" id="KW-1185">Reference proteome</keyword>
<evidence type="ECO:0000313" key="2">
    <source>
        <dbReference type="EMBL" id="SHG67282.1"/>
    </source>
</evidence>
<accession>A0A1M5LQ52</accession>
<dbReference type="EMBL" id="FQWB01000005">
    <property type="protein sequence ID" value="SHG67282.1"/>
    <property type="molecule type" value="Genomic_DNA"/>
</dbReference>
<dbReference type="Proteomes" id="UP000184516">
    <property type="component" value="Unassembled WGS sequence"/>
</dbReference>
<dbReference type="AlphaFoldDB" id="A0A1M5LQ52"/>
<name>A0A1M5LQ52_9FLAO</name>
<gene>
    <name evidence="2" type="ORF">SAMN05443549_105298</name>
</gene>
<sequence length="51" mass="5465">MTLQSLSVSRIRDGSGILLWSDSGTKDTADSPTRSFTEGHAHMNSSKLTAI</sequence>
<evidence type="ECO:0000313" key="3">
    <source>
        <dbReference type="Proteomes" id="UP000184516"/>
    </source>
</evidence>
<protein>
    <submittedName>
        <fullName evidence="2">Uncharacterized protein</fullName>
    </submittedName>
</protein>
<organism evidence="2 3">
    <name type="scientific">Flavobacterium fluvii</name>
    <dbReference type="NCBI Taxonomy" id="468056"/>
    <lineage>
        <taxon>Bacteria</taxon>
        <taxon>Pseudomonadati</taxon>
        <taxon>Bacteroidota</taxon>
        <taxon>Flavobacteriia</taxon>
        <taxon>Flavobacteriales</taxon>
        <taxon>Flavobacteriaceae</taxon>
        <taxon>Flavobacterium</taxon>
    </lineage>
</organism>
<dbReference type="STRING" id="468056.SAMN05443549_105298"/>
<reference evidence="3" key="1">
    <citation type="submission" date="2016-11" db="EMBL/GenBank/DDBJ databases">
        <authorList>
            <person name="Varghese N."/>
            <person name="Submissions S."/>
        </authorList>
    </citation>
    <scope>NUCLEOTIDE SEQUENCE [LARGE SCALE GENOMIC DNA]</scope>
    <source>
        <strain evidence="3">DSM 19978</strain>
    </source>
</reference>